<name>A0A0A2ADJ1_PROMR</name>
<dbReference type="Proteomes" id="UP000030445">
    <property type="component" value="Unassembled WGS sequence"/>
</dbReference>
<organism evidence="1 2">
    <name type="scientific">Prochlorococcus marinus str. MIT 9302</name>
    <dbReference type="NCBI Taxonomy" id="74545"/>
    <lineage>
        <taxon>Bacteria</taxon>
        <taxon>Bacillati</taxon>
        <taxon>Cyanobacteriota</taxon>
        <taxon>Cyanophyceae</taxon>
        <taxon>Synechococcales</taxon>
        <taxon>Prochlorococcaceae</taxon>
        <taxon>Prochlorococcus</taxon>
    </lineage>
</organism>
<dbReference type="eggNOG" id="COG2199">
    <property type="taxonomic scope" value="Bacteria"/>
</dbReference>
<dbReference type="InterPro" id="IPR014945">
    <property type="entry name" value="DUF1816"/>
</dbReference>
<dbReference type="Pfam" id="PF08846">
    <property type="entry name" value="DUF1816"/>
    <property type="match status" value="1"/>
</dbReference>
<dbReference type="STRING" id="74545.EU96_0502"/>
<evidence type="ECO:0000313" key="1">
    <source>
        <dbReference type="EMBL" id="KGF98539.1"/>
    </source>
</evidence>
<proteinExistence type="predicted"/>
<evidence type="ECO:0000313" key="2">
    <source>
        <dbReference type="Proteomes" id="UP000030445"/>
    </source>
</evidence>
<accession>A0A0A2ADJ1</accession>
<evidence type="ECO:0008006" key="3">
    <source>
        <dbReference type="Google" id="ProtNLM"/>
    </source>
</evidence>
<reference evidence="2" key="1">
    <citation type="journal article" date="2014" name="Sci. Data">
        <title>Genomes of diverse isolates of the marine cyanobacterium Prochlorococcus.</title>
        <authorList>
            <person name="Biller S."/>
            <person name="Berube P."/>
            <person name="Thompson J."/>
            <person name="Kelly L."/>
            <person name="Roggensack S."/>
            <person name="Awad L."/>
            <person name="Roache-Johnson K."/>
            <person name="Ding H."/>
            <person name="Giovannoni S.J."/>
            <person name="Moore L.R."/>
            <person name="Chisholm S.W."/>
        </authorList>
    </citation>
    <scope>NUCLEOTIDE SEQUENCE [LARGE SCALE GENOMIC DNA]</scope>
    <source>
        <strain evidence="2">MIT 9302</strain>
    </source>
</reference>
<protein>
    <recommendedName>
        <fullName evidence="3">DUF1816 domain-containing protein</fullName>
    </recommendedName>
</protein>
<dbReference type="AlphaFoldDB" id="A0A0A2ADJ1"/>
<sequence length="71" mass="8317">MIRNFGNKLGLAWWAKIETEQPNTTYWYGPFITKRSLKENIPSFINELSDEGSINIKHSVVRCKKEEPLTF</sequence>
<dbReference type="RefSeq" id="WP_032526126.1">
    <property type="nucleotide sequence ID" value="NZ_CP138951.1"/>
</dbReference>
<gene>
    <name evidence="1" type="ORF">EU96_0502</name>
</gene>
<dbReference type="EMBL" id="JNAM01000005">
    <property type="protein sequence ID" value="KGF98539.1"/>
    <property type="molecule type" value="Genomic_DNA"/>
</dbReference>
<comment type="caution">
    <text evidence="1">The sequence shown here is derived from an EMBL/GenBank/DDBJ whole genome shotgun (WGS) entry which is preliminary data.</text>
</comment>
<dbReference type="OrthoDB" id="560125at2"/>